<dbReference type="PROSITE" id="PS51257">
    <property type="entry name" value="PROKAR_LIPOPROTEIN"/>
    <property type="match status" value="1"/>
</dbReference>
<evidence type="ECO:0000256" key="4">
    <source>
        <dbReference type="ARBA" id="ARBA00023237"/>
    </source>
</evidence>
<evidence type="ECO:0000313" key="7">
    <source>
        <dbReference type="EMBL" id="ATJ83125.1"/>
    </source>
</evidence>
<dbReference type="AlphaFoldDB" id="A0A291P8B0"/>
<comment type="subcellular location">
    <subcellularLocation>
        <location evidence="6">Cell outer membrane</location>
        <topology evidence="6">Lipid-anchor</topology>
    </subcellularLocation>
</comment>
<comment type="function">
    <text evidence="6">Together with LptD, is involved in the assembly of lipopolysaccharide (LPS) at the surface of the outer membrane. Required for the proper assembly of LptD. Binds LPS and may serve as the LPS recognition site at the outer membrane.</text>
</comment>
<comment type="subunit">
    <text evidence="6">Component of the lipopolysaccharide transport and assembly complex. Interacts with LptD.</text>
</comment>
<dbReference type="PANTHER" id="PTHR38098">
    <property type="entry name" value="LPS-ASSEMBLY LIPOPROTEIN LPTE"/>
    <property type="match status" value="1"/>
</dbReference>
<dbReference type="GO" id="GO:0015920">
    <property type="term" value="P:lipopolysaccharide transport"/>
    <property type="evidence" value="ECO:0007669"/>
    <property type="project" value="TreeGrafter"/>
</dbReference>
<evidence type="ECO:0000313" key="8">
    <source>
        <dbReference type="Proteomes" id="UP000219993"/>
    </source>
</evidence>
<evidence type="ECO:0000256" key="2">
    <source>
        <dbReference type="ARBA" id="ARBA00023136"/>
    </source>
</evidence>
<dbReference type="GO" id="GO:1990351">
    <property type="term" value="C:transporter complex"/>
    <property type="evidence" value="ECO:0007669"/>
    <property type="project" value="TreeGrafter"/>
</dbReference>
<evidence type="ECO:0000256" key="3">
    <source>
        <dbReference type="ARBA" id="ARBA00023139"/>
    </source>
</evidence>
<evidence type="ECO:0000256" key="5">
    <source>
        <dbReference type="ARBA" id="ARBA00023288"/>
    </source>
</evidence>
<dbReference type="GO" id="GO:0001530">
    <property type="term" value="F:lipopolysaccharide binding"/>
    <property type="evidence" value="ECO:0007669"/>
    <property type="project" value="TreeGrafter"/>
</dbReference>
<dbReference type="GO" id="GO:0009279">
    <property type="term" value="C:cell outer membrane"/>
    <property type="evidence" value="ECO:0007669"/>
    <property type="project" value="UniProtKB-SubCell"/>
</dbReference>
<dbReference type="OrthoDB" id="6182244at2"/>
<keyword evidence="2 6" id="KW-0472">Membrane</keyword>
<reference evidence="7 8" key="1">
    <citation type="journal article" date="2017" name="Sci. Rep.">
        <title>Revealing the Saline Adaptation Strategies of the Halophilic Bacterium Halomonas beimenensis through High-throughput Omics and Transposon Mutagenesis Approaches.</title>
        <authorList>
            <person name="Chen Y.H."/>
            <person name="Lin S.S."/>
            <person name="Shyu Y.T."/>
        </authorList>
    </citation>
    <scope>NUCLEOTIDE SEQUENCE [LARGE SCALE GENOMIC DNA]</scope>
    <source>
        <strain evidence="7 8">NTU-111</strain>
    </source>
</reference>
<sequence>MQRRDFLRLALAGGAGLGLSGCGFRLRGLDRPGPPLAALALAGPEDEFSRLVGARLEAAGTAIRDDAPLVMTLGAERIEERRLSVLDAGSQERELTLTVPFSLKRRADGAYRLPRQDMTVVERYATSDDDLLAGDTQREAVLERLRHAAARRLLDRLIALDAP</sequence>
<keyword evidence="4 6" id="KW-0998">Cell outer membrane</keyword>
<dbReference type="RefSeq" id="WP_097789498.1">
    <property type="nucleotide sequence ID" value="NZ_BAAADT010000064.1"/>
</dbReference>
<protein>
    <recommendedName>
        <fullName evidence="6">LPS-assembly lipoprotein LptE</fullName>
    </recommendedName>
</protein>
<dbReference type="InterPro" id="IPR006311">
    <property type="entry name" value="TAT_signal"/>
</dbReference>
<dbReference type="HAMAP" id="MF_01186">
    <property type="entry name" value="LPS_assembly_LptE"/>
    <property type="match status" value="1"/>
</dbReference>
<organism evidence="7 8">
    <name type="scientific">Halomonas beimenensis</name>
    <dbReference type="NCBI Taxonomy" id="475662"/>
    <lineage>
        <taxon>Bacteria</taxon>
        <taxon>Pseudomonadati</taxon>
        <taxon>Pseudomonadota</taxon>
        <taxon>Gammaproteobacteria</taxon>
        <taxon>Oceanospirillales</taxon>
        <taxon>Halomonadaceae</taxon>
        <taxon>Halomonas</taxon>
    </lineage>
</organism>
<keyword evidence="1 6" id="KW-0732">Signal</keyword>
<evidence type="ECO:0000256" key="1">
    <source>
        <dbReference type="ARBA" id="ARBA00022729"/>
    </source>
</evidence>
<dbReference type="KEGG" id="hbe:BEI_2138"/>
<dbReference type="PANTHER" id="PTHR38098:SF1">
    <property type="entry name" value="LPS-ASSEMBLY LIPOPROTEIN LPTE"/>
    <property type="match status" value="1"/>
</dbReference>
<evidence type="ECO:0000256" key="6">
    <source>
        <dbReference type="HAMAP-Rule" id="MF_01186"/>
    </source>
</evidence>
<dbReference type="InterPro" id="IPR007485">
    <property type="entry name" value="LPS_assembly_LptE"/>
</dbReference>
<dbReference type="GO" id="GO:0043165">
    <property type="term" value="P:Gram-negative-bacterium-type cell outer membrane assembly"/>
    <property type="evidence" value="ECO:0007669"/>
    <property type="project" value="UniProtKB-UniRule"/>
</dbReference>
<dbReference type="EMBL" id="CP021435">
    <property type="protein sequence ID" value="ATJ83125.1"/>
    <property type="molecule type" value="Genomic_DNA"/>
</dbReference>
<keyword evidence="5 6" id="KW-0449">Lipoprotein</keyword>
<proteinExistence type="inferred from homology"/>
<comment type="similarity">
    <text evidence="6">Belongs to the LptE lipoprotein family.</text>
</comment>
<dbReference type="Gene3D" id="3.30.160.150">
    <property type="entry name" value="Lipoprotein like domain"/>
    <property type="match status" value="1"/>
</dbReference>
<dbReference type="Proteomes" id="UP000219993">
    <property type="component" value="Chromosome"/>
</dbReference>
<gene>
    <name evidence="6 7" type="primary">lptE</name>
    <name evidence="7" type="ORF">BEI_2138</name>
</gene>
<keyword evidence="3 6" id="KW-0564">Palmitate</keyword>
<name>A0A291P8B0_9GAMM</name>
<keyword evidence="8" id="KW-1185">Reference proteome</keyword>
<dbReference type="Pfam" id="PF04390">
    <property type="entry name" value="LptE"/>
    <property type="match status" value="1"/>
</dbReference>
<dbReference type="PROSITE" id="PS51318">
    <property type="entry name" value="TAT"/>
    <property type="match status" value="1"/>
</dbReference>
<accession>A0A291P8B0</accession>